<gene>
    <name evidence="1" type="ORF">PHISCL_04835</name>
</gene>
<sequence>MISQMPEGFPPLTLATQRALCAVSLKFPEKLVPTLDALFRSFWADGNPKIGQPEGFVPVLENVLGKNGTQEVLQAANQPEAKSLLSANTDRAFKSGAFGLPWFECTNSSGKTEGFWGIDHLGQVANFLELDRSADSGFRALL</sequence>
<reference evidence="2" key="1">
    <citation type="submission" date="2017-02" db="EMBL/GenBank/DDBJ databases">
        <authorList>
            <person name="Tafer H."/>
            <person name="Lopandic K."/>
        </authorList>
    </citation>
    <scope>NUCLEOTIDE SEQUENCE [LARGE SCALE GENOMIC DNA]</scope>
    <source>
        <strain evidence="2">CBS 366.77</strain>
    </source>
</reference>
<accession>A0A3A2ZID5</accession>
<dbReference type="STRING" id="2070753.A0A3A2ZID5"/>
<dbReference type="GO" id="GO:0016853">
    <property type="term" value="F:isomerase activity"/>
    <property type="evidence" value="ECO:0007669"/>
    <property type="project" value="UniProtKB-KW"/>
</dbReference>
<dbReference type="GO" id="GO:0006749">
    <property type="term" value="P:glutathione metabolic process"/>
    <property type="evidence" value="ECO:0007669"/>
    <property type="project" value="TreeGrafter"/>
</dbReference>
<dbReference type="InterPro" id="IPR051924">
    <property type="entry name" value="GST_Kappa/NadH"/>
</dbReference>
<dbReference type="EMBL" id="MVGC01000149">
    <property type="protein sequence ID" value="RJE22816.1"/>
    <property type="molecule type" value="Genomic_DNA"/>
</dbReference>
<evidence type="ECO:0000313" key="1">
    <source>
        <dbReference type="EMBL" id="RJE22816.1"/>
    </source>
</evidence>
<dbReference type="GO" id="GO:0005739">
    <property type="term" value="C:mitochondrion"/>
    <property type="evidence" value="ECO:0007669"/>
    <property type="project" value="TreeGrafter"/>
</dbReference>
<dbReference type="OrthoDB" id="4664297at2759"/>
<dbReference type="Proteomes" id="UP000266188">
    <property type="component" value="Unassembled WGS sequence"/>
</dbReference>
<dbReference type="PANTHER" id="PTHR42943">
    <property type="entry name" value="GLUTATHIONE S-TRANSFERASE KAPPA"/>
    <property type="match status" value="1"/>
</dbReference>
<name>A0A3A2ZID5_9EURO</name>
<comment type="caution">
    <text evidence="1">The sequence shown here is derived from an EMBL/GenBank/DDBJ whole genome shotgun (WGS) entry which is preliminary data.</text>
</comment>
<evidence type="ECO:0000313" key="2">
    <source>
        <dbReference type="Proteomes" id="UP000266188"/>
    </source>
</evidence>
<dbReference type="GO" id="GO:0004602">
    <property type="term" value="F:glutathione peroxidase activity"/>
    <property type="evidence" value="ECO:0007669"/>
    <property type="project" value="TreeGrafter"/>
</dbReference>
<dbReference type="SUPFAM" id="SSF52833">
    <property type="entry name" value="Thioredoxin-like"/>
    <property type="match status" value="1"/>
</dbReference>
<dbReference type="Gene3D" id="3.40.30.10">
    <property type="entry name" value="Glutaredoxin"/>
    <property type="match status" value="1"/>
</dbReference>
<keyword evidence="1" id="KW-0413">Isomerase</keyword>
<proteinExistence type="predicted"/>
<protein>
    <submittedName>
        <fullName evidence="1">2-hydroxychromene-2-carboxylate isomerase</fullName>
    </submittedName>
</protein>
<keyword evidence="2" id="KW-1185">Reference proteome</keyword>
<organism evidence="1 2">
    <name type="scientific">Aspergillus sclerotialis</name>
    <dbReference type="NCBI Taxonomy" id="2070753"/>
    <lineage>
        <taxon>Eukaryota</taxon>
        <taxon>Fungi</taxon>
        <taxon>Dikarya</taxon>
        <taxon>Ascomycota</taxon>
        <taxon>Pezizomycotina</taxon>
        <taxon>Eurotiomycetes</taxon>
        <taxon>Eurotiomycetidae</taxon>
        <taxon>Eurotiales</taxon>
        <taxon>Aspergillaceae</taxon>
        <taxon>Aspergillus</taxon>
        <taxon>Aspergillus subgen. Polypaecilum</taxon>
    </lineage>
</organism>
<dbReference type="GO" id="GO:0005777">
    <property type="term" value="C:peroxisome"/>
    <property type="evidence" value="ECO:0007669"/>
    <property type="project" value="TreeGrafter"/>
</dbReference>
<dbReference type="GO" id="GO:0004364">
    <property type="term" value="F:glutathione transferase activity"/>
    <property type="evidence" value="ECO:0007669"/>
    <property type="project" value="TreeGrafter"/>
</dbReference>
<dbReference type="InterPro" id="IPR036249">
    <property type="entry name" value="Thioredoxin-like_sf"/>
</dbReference>
<dbReference type="AlphaFoldDB" id="A0A3A2ZID5"/>
<dbReference type="PANTHER" id="PTHR42943:SF2">
    <property type="entry name" value="GLUTATHIONE S-TRANSFERASE KAPPA 1"/>
    <property type="match status" value="1"/>
</dbReference>